<comment type="caution">
    <text evidence="1">The sequence shown here is derived from an EMBL/GenBank/DDBJ whole genome shotgun (WGS) entry which is preliminary data.</text>
</comment>
<dbReference type="AlphaFoldDB" id="A0A8S9KB21"/>
<reference evidence="1" key="1">
    <citation type="submission" date="2019-12" db="EMBL/GenBank/DDBJ databases">
        <title>Genome sequencing and annotation of Brassica cretica.</title>
        <authorList>
            <person name="Studholme D.J."/>
            <person name="Sarris P.F."/>
        </authorList>
    </citation>
    <scope>NUCLEOTIDE SEQUENCE</scope>
    <source>
        <strain evidence="1">PFS-102/07</strain>
        <tissue evidence="1">Leaf</tissue>
    </source>
</reference>
<dbReference type="EMBL" id="QGKY02000190">
    <property type="protein sequence ID" value="KAF2591262.1"/>
    <property type="molecule type" value="Genomic_DNA"/>
</dbReference>
<accession>A0A8S9KB21</accession>
<proteinExistence type="predicted"/>
<gene>
    <name evidence="1" type="ORF">F2Q70_00040151</name>
</gene>
<sequence>MIFVRSSQKNVGLLLRFRTMSFMVANTGGTRTSTWIHLKYRRNFIPYDMLGRTVMFSGGCLLYPRRIWKGAAEMRVANGPMTLRSGEKGSCRYRRGSHKYAPCAAKVREKYTSWTILSPACKALILDGMMGTSDGCDVLIELHKDTEKGWRVHSKKKSSSFRECSWRVCAIKKSRFDIGRKKLSSVGDAWITRNHYDTPLAHSRRAYFRTGSRSEA</sequence>
<protein>
    <submittedName>
        <fullName evidence="1">Uncharacterized protein</fullName>
    </submittedName>
</protein>
<organism evidence="1">
    <name type="scientific">Brassica cretica</name>
    <name type="common">Mustard</name>
    <dbReference type="NCBI Taxonomy" id="69181"/>
    <lineage>
        <taxon>Eukaryota</taxon>
        <taxon>Viridiplantae</taxon>
        <taxon>Streptophyta</taxon>
        <taxon>Embryophyta</taxon>
        <taxon>Tracheophyta</taxon>
        <taxon>Spermatophyta</taxon>
        <taxon>Magnoliopsida</taxon>
        <taxon>eudicotyledons</taxon>
        <taxon>Gunneridae</taxon>
        <taxon>Pentapetalae</taxon>
        <taxon>rosids</taxon>
        <taxon>malvids</taxon>
        <taxon>Brassicales</taxon>
        <taxon>Brassicaceae</taxon>
        <taxon>Brassiceae</taxon>
        <taxon>Brassica</taxon>
    </lineage>
</organism>
<name>A0A8S9KB21_BRACR</name>
<evidence type="ECO:0000313" key="1">
    <source>
        <dbReference type="EMBL" id="KAF2591262.1"/>
    </source>
</evidence>